<dbReference type="Proteomes" id="UP001165381">
    <property type="component" value="Unassembled WGS sequence"/>
</dbReference>
<evidence type="ECO:0000313" key="2">
    <source>
        <dbReference type="Proteomes" id="UP001165381"/>
    </source>
</evidence>
<dbReference type="Pfam" id="PF07586">
    <property type="entry name" value="HXXSHH"/>
    <property type="match status" value="1"/>
</dbReference>
<organism evidence="1 2">
    <name type="scientific">Jejuia spongiicola</name>
    <dbReference type="NCBI Taxonomy" id="2942207"/>
    <lineage>
        <taxon>Bacteria</taxon>
        <taxon>Pseudomonadati</taxon>
        <taxon>Bacteroidota</taxon>
        <taxon>Flavobacteriia</taxon>
        <taxon>Flavobacteriales</taxon>
        <taxon>Flavobacteriaceae</taxon>
        <taxon>Jejuia</taxon>
    </lineage>
</organism>
<name>A0ABT0QIL0_9FLAO</name>
<evidence type="ECO:0000313" key="1">
    <source>
        <dbReference type="EMBL" id="MCL6296318.1"/>
    </source>
</evidence>
<dbReference type="InterPro" id="IPR011447">
    <property type="entry name" value="DUF1552"/>
</dbReference>
<proteinExistence type="predicted"/>
<reference evidence="1" key="1">
    <citation type="submission" date="2022-05" db="EMBL/GenBank/DDBJ databases">
        <authorList>
            <person name="Park J.-S."/>
        </authorList>
    </citation>
    <scope>NUCLEOTIDE SEQUENCE</scope>
    <source>
        <strain evidence="1">2012CJ34-3</strain>
    </source>
</reference>
<accession>A0ABT0QIL0</accession>
<dbReference type="EMBL" id="JAMFLZ010000007">
    <property type="protein sequence ID" value="MCL6296318.1"/>
    <property type="molecule type" value="Genomic_DNA"/>
</dbReference>
<comment type="caution">
    <text evidence="1">The sequence shown here is derived from an EMBL/GenBank/DDBJ whole genome shotgun (WGS) entry which is preliminary data.</text>
</comment>
<keyword evidence="2" id="KW-1185">Reference proteome</keyword>
<sequence>MGKKSWHLDRRTFIKGVGAACMLPYLECMGMGTLTSFAAPKAPKRLCILYFPNGVSMSPGADSKNAQWHWFPHTTGTNYKFTNSLSPLEPYRKKLSVLGGLSHPNSRNVLGHMAGDTFLTGGDLRGDKYLNTISVDQVAAQKLSKYTRIPSLTLSTDGGVGYKSRASTLSFDSTGKAIPSEHRQREIFERYFSPTGGATSAERRKSLQQDKKIVDLVLEDSKRLKKQLGYNDNVKLDEYMSSLNSIEEQVKRNEKWLDIPMKEFDASYINLNVDATVNPEAYLRSTMDLMILGLQTDLTRVMTFMMGREDGMGLFDAFPKLTLNLTGHHGMTHDRKTGYQERLGKYDQWLSKQFAYFLDRMENTHDEHGSLLDNTLVLYGSACCSTHNANNYPLVLAGGSKLGVKHGSYEVFDPKHVHMANLFVSMLNKLGVETESFGDSTGELPKILS</sequence>
<protein>
    <submittedName>
        <fullName evidence="1">DUF1552 domain-containing protein</fullName>
    </submittedName>
</protein>
<gene>
    <name evidence="1" type="ORF">M3P09_15005</name>
</gene>
<dbReference type="RefSeq" id="WP_099565289.1">
    <property type="nucleotide sequence ID" value="NZ_JAMFLZ010000007.1"/>
</dbReference>